<dbReference type="InterPro" id="IPR004127">
    <property type="entry name" value="Prefoldin_subunit_alpha"/>
</dbReference>
<keyword evidence="3" id="KW-1185">Reference proteome</keyword>
<comment type="similarity">
    <text evidence="1">Belongs to the UXT family.</text>
</comment>
<gene>
    <name evidence="2" type="ORF">SPPG_00588</name>
</gene>
<dbReference type="PANTHER" id="PTHR13345">
    <property type="entry name" value="MEDIATOR OF RNA POLYMERASE II TRANSCRIPTION SUBUNIT 10"/>
    <property type="match status" value="1"/>
</dbReference>
<dbReference type="NCBIfam" id="TIGR00293">
    <property type="entry name" value="prefoldin subunit alpha"/>
    <property type="match status" value="1"/>
</dbReference>
<dbReference type="OrthoDB" id="433124at2759"/>
<protein>
    <submittedName>
        <fullName evidence="2">Prefoldin, alpha subunit</fullName>
    </submittedName>
</protein>
<dbReference type="Proteomes" id="UP000053201">
    <property type="component" value="Unassembled WGS sequence"/>
</dbReference>
<name>A0A0L0HU59_SPIPD</name>
<sequence>MDKPNLTESGSRDKTKQIERYERFVNERLRVDLQKAVVARDKIYETIAEYLKLRNQIDLLRNEKLNELKTMMDVGCEFFMQAKVPDTSRIYVKVGAGYHVELTLDEAVTFIGEKEKSLLKAADKHTETASKIKAHIKLVLQAIQEILELDHTEQKVYREP</sequence>
<evidence type="ECO:0000313" key="3">
    <source>
        <dbReference type="Proteomes" id="UP000053201"/>
    </source>
</evidence>
<dbReference type="VEuPathDB" id="FungiDB:SPPG_00588"/>
<dbReference type="AlphaFoldDB" id="A0A0L0HU59"/>
<dbReference type="GeneID" id="27684308"/>
<dbReference type="Pfam" id="PF02996">
    <property type="entry name" value="Prefoldin"/>
    <property type="match status" value="1"/>
</dbReference>
<organism evidence="2 3">
    <name type="scientific">Spizellomyces punctatus (strain DAOM BR117)</name>
    <dbReference type="NCBI Taxonomy" id="645134"/>
    <lineage>
        <taxon>Eukaryota</taxon>
        <taxon>Fungi</taxon>
        <taxon>Fungi incertae sedis</taxon>
        <taxon>Chytridiomycota</taxon>
        <taxon>Chytridiomycota incertae sedis</taxon>
        <taxon>Chytridiomycetes</taxon>
        <taxon>Spizellomycetales</taxon>
        <taxon>Spizellomycetaceae</taxon>
        <taxon>Spizellomyces</taxon>
    </lineage>
</organism>
<dbReference type="CDD" id="cd23158">
    <property type="entry name" value="Prefoldin_UXT"/>
    <property type="match status" value="1"/>
</dbReference>
<dbReference type="OMA" id="HMPDGYK"/>
<dbReference type="GO" id="GO:0000122">
    <property type="term" value="P:negative regulation of transcription by RNA polymerase II"/>
    <property type="evidence" value="ECO:0007669"/>
    <property type="project" value="InterPro"/>
</dbReference>
<dbReference type="RefSeq" id="XP_016612930.1">
    <property type="nucleotide sequence ID" value="XM_016748918.1"/>
</dbReference>
<dbReference type="GO" id="GO:0045944">
    <property type="term" value="P:positive regulation of transcription by RNA polymerase II"/>
    <property type="evidence" value="ECO:0007669"/>
    <property type="project" value="TreeGrafter"/>
</dbReference>
<dbReference type="InterPro" id="IPR009053">
    <property type="entry name" value="Prefoldin"/>
</dbReference>
<reference evidence="2 3" key="1">
    <citation type="submission" date="2009-08" db="EMBL/GenBank/DDBJ databases">
        <title>The Genome Sequence of Spizellomyces punctatus strain DAOM BR117.</title>
        <authorList>
            <consortium name="The Broad Institute Genome Sequencing Platform"/>
            <person name="Russ C."/>
            <person name="Cuomo C."/>
            <person name="Shea T."/>
            <person name="Young S.K."/>
            <person name="Zeng Q."/>
            <person name="Koehrsen M."/>
            <person name="Haas B."/>
            <person name="Borodovsky M."/>
            <person name="Guigo R."/>
            <person name="Alvarado L."/>
            <person name="Berlin A."/>
            <person name="Bochicchio J."/>
            <person name="Borenstein D."/>
            <person name="Chapman S."/>
            <person name="Chen Z."/>
            <person name="Engels R."/>
            <person name="Freedman E."/>
            <person name="Gellesch M."/>
            <person name="Goldberg J."/>
            <person name="Griggs A."/>
            <person name="Gujja S."/>
            <person name="Heiman D."/>
            <person name="Hepburn T."/>
            <person name="Howarth C."/>
            <person name="Jen D."/>
            <person name="Larson L."/>
            <person name="Lewis B."/>
            <person name="Mehta T."/>
            <person name="Park D."/>
            <person name="Pearson M."/>
            <person name="Roberts A."/>
            <person name="Saif S."/>
            <person name="Shenoy N."/>
            <person name="Sisk P."/>
            <person name="Stolte C."/>
            <person name="Sykes S."/>
            <person name="Thomson T."/>
            <person name="Walk T."/>
            <person name="White J."/>
            <person name="Yandava C."/>
            <person name="Burger G."/>
            <person name="Gray M.W."/>
            <person name="Holland P.W.H."/>
            <person name="King N."/>
            <person name="Lang F.B.F."/>
            <person name="Roger A.J."/>
            <person name="Ruiz-Trillo I."/>
            <person name="Lander E."/>
            <person name="Nusbaum C."/>
        </authorList>
    </citation>
    <scope>NUCLEOTIDE SEQUENCE [LARGE SCALE GENOMIC DNA]</scope>
    <source>
        <strain evidence="2 3">DAOM BR117</strain>
    </source>
</reference>
<dbReference type="GO" id="GO:0016592">
    <property type="term" value="C:mediator complex"/>
    <property type="evidence" value="ECO:0007669"/>
    <property type="project" value="TreeGrafter"/>
</dbReference>
<dbReference type="SUPFAM" id="SSF46579">
    <property type="entry name" value="Prefoldin"/>
    <property type="match status" value="1"/>
</dbReference>
<dbReference type="PRINTS" id="PR01502">
    <property type="entry name" value="UXTPROTEIN"/>
</dbReference>
<dbReference type="InParanoid" id="A0A0L0HU59"/>
<evidence type="ECO:0000313" key="2">
    <source>
        <dbReference type="EMBL" id="KND04891.1"/>
    </source>
</evidence>
<proteinExistence type="inferred from homology"/>
<dbReference type="Gene3D" id="1.10.287.370">
    <property type="match status" value="1"/>
</dbReference>
<dbReference type="InterPro" id="IPR003994">
    <property type="entry name" value="UXT"/>
</dbReference>
<dbReference type="GO" id="GO:0003714">
    <property type="term" value="F:transcription corepressor activity"/>
    <property type="evidence" value="ECO:0007669"/>
    <property type="project" value="InterPro"/>
</dbReference>
<dbReference type="PANTHER" id="PTHR13345:SF9">
    <property type="entry name" value="PROTEIN UXT"/>
    <property type="match status" value="1"/>
</dbReference>
<accession>A0A0L0HU59</accession>
<evidence type="ECO:0000256" key="1">
    <source>
        <dbReference type="ARBA" id="ARBA00007666"/>
    </source>
</evidence>
<dbReference type="STRING" id="645134.A0A0L0HU59"/>
<dbReference type="eggNOG" id="KOG3047">
    <property type="taxonomic scope" value="Eukaryota"/>
</dbReference>
<dbReference type="EMBL" id="KQ257450">
    <property type="protein sequence ID" value="KND04891.1"/>
    <property type="molecule type" value="Genomic_DNA"/>
</dbReference>